<proteinExistence type="predicted"/>
<dbReference type="AlphaFoldDB" id="A0A8X6HP28"/>
<organism evidence="1 2">
    <name type="scientific">Trichonephila clavata</name>
    <name type="common">Joro spider</name>
    <name type="synonym">Nephila clavata</name>
    <dbReference type="NCBI Taxonomy" id="2740835"/>
    <lineage>
        <taxon>Eukaryota</taxon>
        <taxon>Metazoa</taxon>
        <taxon>Ecdysozoa</taxon>
        <taxon>Arthropoda</taxon>
        <taxon>Chelicerata</taxon>
        <taxon>Arachnida</taxon>
        <taxon>Araneae</taxon>
        <taxon>Araneomorphae</taxon>
        <taxon>Entelegynae</taxon>
        <taxon>Araneoidea</taxon>
        <taxon>Nephilidae</taxon>
        <taxon>Trichonephila</taxon>
    </lineage>
</organism>
<reference evidence="1" key="1">
    <citation type="submission" date="2020-07" db="EMBL/GenBank/DDBJ databases">
        <title>Multicomponent nature underlies the extraordinary mechanical properties of spider dragline silk.</title>
        <authorList>
            <person name="Kono N."/>
            <person name="Nakamura H."/>
            <person name="Mori M."/>
            <person name="Yoshida Y."/>
            <person name="Ohtoshi R."/>
            <person name="Malay A.D."/>
            <person name="Moran D.A.P."/>
            <person name="Tomita M."/>
            <person name="Numata K."/>
            <person name="Arakawa K."/>
        </authorList>
    </citation>
    <scope>NUCLEOTIDE SEQUENCE</scope>
</reference>
<accession>A0A8X6HP28</accession>
<dbReference type="OrthoDB" id="5874425at2759"/>
<evidence type="ECO:0000313" key="2">
    <source>
        <dbReference type="Proteomes" id="UP000887116"/>
    </source>
</evidence>
<keyword evidence="2" id="KW-1185">Reference proteome</keyword>
<gene>
    <name evidence="1" type="primary">X975_21762</name>
    <name evidence="1" type="ORF">TNCT_736311</name>
</gene>
<comment type="caution">
    <text evidence="1">The sequence shown here is derived from an EMBL/GenBank/DDBJ whole genome shotgun (WGS) entry which is preliminary data.</text>
</comment>
<dbReference type="Proteomes" id="UP000887116">
    <property type="component" value="Unassembled WGS sequence"/>
</dbReference>
<evidence type="ECO:0000313" key="1">
    <source>
        <dbReference type="EMBL" id="GFR25880.1"/>
    </source>
</evidence>
<protein>
    <submittedName>
        <fullName evidence="1">Integrase catalytic domain-containing protein</fullName>
    </submittedName>
</protein>
<name>A0A8X6HP28_TRICU</name>
<sequence length="168" mass="19113">MRRCVQFSLSSVWNKNSALITAFESSNKYTSHPAAPADIVRFAKSQKLILADPPEDSNLPMELLIGGDFYWHVVKTKSSNKVEDSFVMIPSIFGWVLSGSRTHTTITHDPEVHHVSVQISGDRLDNQVRCSWELDSIGIIDTQIKRKTVREKEIMAEFSKTYQTEDNR</sequence>
<dbReference type="EMBL" id="BMAO01038593">
    <property type="protein sequence ID" value="GFR25880.1"/>
    <property type="molecule type" value="Genomic_DNA"/>
</dbReference>